<comment type="caution">
    <text evidence="1">The sequence shown here is derived from an EMBL/GenBank/DDBJ whole genome shotgun (WGS) entry which is preliminary data.</text>
</comment>
<evidence type="ECO:0000313" key="1">
    <source>
        <dbReference type="EMBL" id="GBM67357.1"/>
    </source>
</evidence>
<dbReference type="Proteomes" id="UP000499080">
    <property type="component" value="Unassembled WGS sequence"/>
</dbReference>
<dbReference type="EMBL" id="BGPR01259584">
    <property type="protein sequence ID" value="GBM67357.1"/>
    <property type="molecule type" value="Genomic_DNA"/>
</dbReference>
<sequence>MSVPSISEKKPLCAVWGGGVAPDFALDLLRQFFSFASSMRHGIVMQENDTTTKHSSAFVSDSFTAKLKEPELKKHLSKTKLSSDGDVKTAAENWLNGQGRDFYQTGLNKLALR</sequence>
<dbReference type="AlphaFoldDB" id="A0A4Y2HPN7"/>
<keyword evidence="2" id="KW-1185">Reference proteome</keyword>
<gene>
    <name evidence="1" type="ORF">AVEN_274103_1</name>
</gene>
<accession>A0A4Y2HPN7</accession>
<proteinExistence type="predicted"/>
<evidence type="ECO:0000313" key="2">
    <source>
        <dbReference type="Proteomes" id="UP000499080"/>
    </source>
</evidence>
<protein>
    <submittedName>
        <fullName evidence="1">Uncharacterized protein</fullName>
    </submittedName>
</protein>
<reference evidence="1 2" key="1">
    <citation type="journal article" date="2019" name="Sci. Rep.">
        <title>Orb-weaving spider Araneus ventricosus genome elucidates the spidroin gene catalogue.</title>
        <authorList>
            <person name="Kono N."/>
            <person name="Nakamura H."/>
            <person name="Ohtoshi R."/>
            <person name="Moran D.A.P."/>
            <person name="Shinohara A."/>
            <person name="Yoshida Y."/>
            <person name="Fujiwara M."/>
            <person name="Mori M."/>
            <person name="Tomita M."/>
            <person name="Arakawa K."/>
        </authorList>
    </citation>
    <scope>NUCLEOTIDE SEQUENCE [LARGE SCALE GENOMIC DNA]</scope>
</reference>
<organism evidence="1 2">
    <name type="scientific">Araneus ventricosus</name>
    <name type="common">Orbweaver spider</name>
    <name type="synonym">Epeira ventricosa</name>
    <dbReference type="NCBI Taxonomy" id="182803"/>
    <lineage>
        <taxon>Eukaryota</taxon>
        <taxon>Metazoa</taxon>
        <taxon>Ecdysozoa</taxon>
        <taxon>Arthropoda</taxon>
        <taxon>Chelicerata</taxon>
        <taxon>Arachnida</taxon>
        <taxon>Araneae</taxon>
        <taxon>Araneomorphae</taxon>
        <taxon>Entelegynae</taxon>
        <taxon>Araneoidea</taxon>
        <taxon>Araneidae</taxon>
        <taxon>Araneus</taxon>
    </lineage>
</organism>
<name>A0A4Y2HPN7_ARAVE</name>